<accession>A0A0B2A728</accession>
<evidence type="ECO:0000313" key="3">
    <source>
        <dbReference type="Proteomes" id="UP000031030"/>
    </source>
</evidence>
<keyword evidence="1" id="KW-0732">Signal</keyword>
<dbReference type="EMBL" id="JTDK01000010">
    <property type="protein sequence ID" value="KHK97352.1"/>
    <property type="molecule type" value="Genomic_DNA"/>
</dbReference>
<evidence type="ECO:0008006" key="4">
    <source>
        <dbReference type="Google" id="ProtNLM"/>
    </source>
</evidence>
<comment type="caution">
    <text evidence="2">The sequence shown here is derived from an EMBL/GenBank/DDBJ whole genome shotgun (WGS) entry which is preliminary data.</text>
</comment>
<name>A0A0B2A728_9MICO</name>
<dbReference type="Proteomes" id="UP000031030">
    <property type="component" value="Unassembled WGS sequence"/>
</dbReference>
<dbReference type="PROSITE" id="PS51318">
    <property type="entry name" value="TAT"/>
    <property type="match status" value="1"/>
</dbReference>
<feature type="chain" id="PRO_5002066007" description="Right handed beta helix domain-containing protein" evidence="1">
    <location>
        <begin position="29"/>
        <end position="258"/>
    </location>
</feature>
<organism evidence="2 3">
    <name type="scientific">Microbacterium mangrovi</name>
    <dbReference type="NCBI Taxonomy" id="1348253"/>
    <lineage>
        <taxon>Bacteria</taxon>
        <taxon>Bacillati</taxon>
        <taxon>Actinomycetota</taxon>
        <taxon>Actinomycetes</taxon>
        <taxon>Micrococcales</taxon>
        <taxon>Microbacteriaceae</taxon>
        <taxon>Microbacterium</taxon>
    </lineage>
</organism>
<sequence>MVNITRFKVLGTLAAVGALLLAGGPAMAAPPTGSAYTCSGQLPSGVYSSITVVGECDVPSGAVVTVSGNITVTAGSALRSTWGLDAPVPGATITVGHNVTGAPGSLVELGCTMAHGNCDPASTVLVKGNVTLDAVYDAALNGIEVLGNVTSTGGGSGPNGFPFSVKDDHIHGNLTVSDLNGSWFGVIRTAVDHNTTLTNITLSDPDGNEIVADSFGHNLSCTGMSPAPQLGDAVVGAPPGYGPSTVGGKATGQCSTVG</sequence>
<gene>
    <name evidence="2" type="ORF">LK09_11155</name>
</gene>
<feature type="signal peptide" evidence="1">
    <location>
        <begin position="1"/>
        <end position="28"/>
    </location>
</feature>
<dbReference type="InterPro" id="IPR006311">
    <property type="entry name" value="TAT_signal"/>
</dbReference>
<dbReference type="AlphaFoldDB" id="A0A0B2A728"/>
<evidence type="ECO:0000313" key="2">
    <source>
        <dbReference type="EMBL" id="KHK97352.1"/>
    </source>
</evidence>
<dbReference type="STRING" id="1348253.LK09_11155"/>
<protein>
    <recommendedName>
        <fullName evidence="4">Right handed beta helix domain-containing protein</fullName>
    </recommendedName>
</protein>
<reference evidence="2 3" key="1">
    <citation type="submission" date="2014-11" db="EMBL/GenBank/DDBJ databases">
        <title>Genome sequence of Microbacterium mangrovi MUSC 115(T).</title>
        <authorList>
            <person name="Lee L.-H."/>
        </authorList>
    </citation>
    <scope>NUCLEOTIDE SEQUENCE [LARGE SCALE GENOMIC DNA]</scope>
    <source>
        <strain evidence="2 3">MUSC 115</strain>
    </source>
</reference>
<proteinExistence type="predicted"/>
<dbReference type="RefSeq" id="WP_039399283.1">
    <property type="nucleotide sequence ID" value="NZ_JTDK01000010.1"/>
</dbReference>
<keyword evidence="3" id="KW-1185">Reference proteome</keyword>
<evidence type="ECO:0000256" key="1">
    <source>
        <dbReference type="SAM" id="SignalP"/>
    </source>
</evidence>